<evidence type="ECO:0000256" key="7">
    <source>
        <dbReference type="PROSITE-ProRule" id="PRU01384"/>
    </source>
</evidence>
<evidence type="ECO:0000256" key="4">
    <source>
        <dbReference type="ARBA" id="ARBA00023029"/>
    </source>
</evidence>
<dbReference type="NCBIfam" id="NF004043">
    <property type="entry name" value="PRK05560.1"/>
    <property type="match status" value="1"/>
</dbReference>
<dbReference type="FunFam" id="3.30.1360.40:FF:000002">
    <property type="entry name" value="DNA gyrase subunit A"/>
    <property type="match status" value="1"/>
</dbReference>
<dbReference type="Proteomes" id="UP001289135">
    <property type="component" value="Unassembled WGS sequence"/>
</dbReference>
<dbReference type="PANTHER" id="PTHR43493:SF5">
    <property type="entry name" value="DNA GYRASE SUBUNIT A, CHLOROPLASTIC_MITOCHONDRIAL"/>
    <property type="match status" value="1"/>
</dbReference>
<dbReference type="SUPFAM" id="SSF56719">
    <property type="entry name" value="Type II DNA topoisomerase"/>
    <property type="match status" value="1"/>
</dbReference>
<dbReference type="EMBL" id="JARGYU010000001">
    <property type="protein sequence ID" value="MDZ5760922.1"/>
    <property type="molecule type" value="Genomic_DNA"/>
</dbReference>
<evidence type="ECO:0000256" key="1">
    <source>
        <dbReference type="ARBA" id="ARBA00000185"/>
    </source>
</evidence>
<proteinExistence type="inferred from homology"/>
<dbReference type="GO" id="GO:0005524">
    <property type="term" value="F:ATP binding"/>
    <property type="evidence" value="ECO:0007669"/>
    <property type="project" value="InterPro"/>
</dbReference>
<keyword evidence="5 7" id="KW-0238">DNA-binding</keyword>
<accession>A0AAE5AGM5</accession>
<dbReference type="InterPro" id="IPR002205">
    <property type="entry name" value="Topo_IIA_dom_A"/>
</dbReference>
<dbReference type="GO" id="GO:0009330">
    <property type="term" value="C:DNA topoisomerase type II (double strand cut, ATP-hydrolyzing) complex"/>
    <property type="evidence" value="ECO:0007669"/>
    <property type="project" value="TreeGrafter"/>
</dbReference>
<keyword evidence="10" id="KW-1185">Reference proteome</keyword>
<dbReference type="PROSITE" id="PS52040">
    <property type="entry name" value="TOPO_IIA"/>
    <property type="match status" value="1"/>
</dbReference>
<dbReference type="InterPro" id="IPR006691">
    <property type="entry name" value="GyrA/parC_rep"/>
</dbReference>
<gene>
    <name evidence="9" type="ORF">Lyticum_00078</name>
</gene>
<dbReference type="InterPro" id="IPR035516">
    <property type="entry name" value="Gyrase/topoIV_suA_C"/>
</dbReference>
<evidence type="ECO:0000256" key="2">
    <source>
        <dbReference type="ARBA" id="ARBA00008263"/>
    </source>
</evidence>
<dbReference type="GO" id="GO:0003677">
    <property type="term" value="F:DNA binding"/>
    <property type="evidence" value="ECO:0007669"/>
    <property type="project" value="UniProtKB-UniRule"/>
</dbReference>
<dbReference type="Gene3D" id="1.10.268.10">
    <property type="entry name" value="Topoisomerase, domain 3"/>
    <property type="match status" value="1"/>
</dbReference>
<dbReference type="NCBIfam" id="NF004044">
    <property type="entry name" value="PRK05561.1"/>
    <property type="match status" value="1"/>
</dbReference>
<dbReference type="EC" id="5.6.2.2" evidence="3"/>
<feature type="active site" description="O-(5'-phospho-DNA)-tyrosine intermediate" evidence="7">
    <location>
        <position position="156"/>
    </location>
</feature>
<evidence type="ECO:0000259" key="8">
    <source>
        <dbReference type="PROSITE" id="PS52040"/>
    </source>
</evidence>
<dbReference type="AlphaFoldDB" id="A0AAE5AGM5"/>
<dbReference type="Pfam" id="PF00521">
    <property type="entry name" value="DNA_topoisoIV"/>
    <property type="match status" value="1"/>
</dbReference>
<keyword evidence="6 7" id="KW-0413">Isomerase</keyword>
<dbReference type="Pfam" id="PF03989">
    <property type="entry name" value="DNA_gyraseA_C"/>
    <property type="match status" value="6"/>
</dbReference>
<evidence type="ECO:0000313" key="10">
    <source>
        <dbReference type="Proteomes" id="UP001289135"/>
    </source>
</evidence>
<dbReference type="GO" id="GO:0003918">
    <property type="term" value="F:DNA topoisomerase type II (double strand cut, ATP-hydrolyzing) activity"/>
    <property type="evidence" value="ECO:0007669"/>
    <property type="project" value="UniProtKB-EC"/>
</dbReference>
<organism evidence="9 10">
    <name type="scientific">Lyticum sinuosum</name>
    <dbReference type="NCBI Taxonomy" id="1332059"/>
    <lineage>
        <taxon>Bacteria</taxon>
        <taxon>Pseudomonadati</taxon>
        <taxon>Pseudomonadota</taxon>
        <taxon>Alphaproteobacteria</taxon>
        <taxon>Rickettsiales</taxon>
        <taxon>Lyticum</taxon>
    </lineage>
</organism>
<protein>
    <recommendedName>
        <fullName evidence="3">DNA topoisomerase (ATP-hydrolyzing)</fullName>
        <ecNumber evidence="3">5.6.2.2</ecNumber>
    </recommendedName>
</protein>
<keyword evidence="4 7" id="KW-0799">Topoisomerase</keyword>
<evidence type="ECO:0000313" key="9">
    <source>
        <dbReference type="EMBL" id="MDZ5760922.1"/>
    </source>
</evidence>
<dbReference type="SMART" id="SM00434">
    <property type="entry name" value="TOP4c"/>
    <property type="match status" value="1"/>
</dbReference>
<reference evidence="9" key="1">
    <citation type="submission" date="2023-02" db="EMBL/GenBank/DDBJ databases">
        <title>Host association and intracellularity evolved multiple times independently in the Rickettsiales.</title>
        <authorList>
            <person name="Castelli M."/>
            <person name="Nardi T."/>
            <person name="Gammuto L."/>
            <person name="Bellinzona G."/>
            <person name="Sabaneyeva E."/>
            <person name="Potekhin A."/>
            <person name="Serra V."/>
            <person name="Petroni G."/>
            <person name="Sassera D."/>
        </authorList>
    </citation>
    <scope>NUCLEOTIDE SEQUENCE</scope>
    <source>
        <strain evidence="9">USBL-36I1</strain>
    </source>
</reference>
<dbReference type="InterPro" id="IPR013757">
    <property type="entry name" value="Topo_IIA_A_a_sf"/>
</dbReference>
<dbReference type="GO" id="GO:0006265">
    <property type="term" value="P:DNA topological change"/>
    <property type="evidence" value="ECO:0007669"/>
    <property type="project" value="UniProtKB-UniRule"/>
</dbReference>
<name>A0AAE5AGM5_9RICK</name>
<dbReference type="CDD" id="cd00187">
    <property type="entry name" value="TOP4c"/>
    <property type="match status" value="1"/>
</dbReference>
<feature type="domain" description="Topo IIA-type catalytic" evidence="8">
    <location>
        <begin position="69"/>
        <end position="557"/>
    </location>
</feature>
<comment type="catalytic activity">
    <reaction evidence="1 7">
        <text>ATP-dependent breakage, passage and rejoining of double-stranded DNA.</text>
        <dbReference type="EC" id="5.6.2.2"/>
    </reaction>
</comment>
<dbReference type="InterPro" id="IPR050220">
    <property type="entry name" value="Type_II_DNA_Topoisomerases"/>
</dbReference>
<evidence type="ECO:0000256" key="5">
    <source>
        <dbReference type="ARBA" id="ARBA00023125"/>
    </source>
</evidence>
<dbReference type="RefSeq" id="WP_322498357.1">
    <property type="nucleotide sequence ID" value="NZ_JARGYU010000001.1"/>
</dbReference>
<dbReference type="Gene3D" id="3.90.199.10">
    <property type="entry name" value="Topoisomerase II, domain 5"/>
    <property type="match status" value="1"/>
</dbReference>
<dbReference type="SUPFAM" id="SSF101904">
    <property type="entry name" value="GyrA/ParC C-terminal domain-like"/>
    <property type="match status" value="1"/>
</dbReference>
<sequence>MSKNIDNSISDIDSEKNTSDLLKLSSNIKKRKQIEISNEIDKVSISSIETEMKKCYLEYAMSVIVSRAIPDVRDGCKPVQRRILYTLYRMANKNRTYFKSARVVGETMGKYHPHGDSPIYGALVRMAQSFSLSAPLIDGQGNFGSIDGDSPAQMRYTEVRLSKLAYSLLDDIEFNTVDFQENYDGSEIEPKYLAPQFPNVLVNGANGIAVGMATNIPPFNLGEIIDACCSYIDNPNITLEEIIKIVTMPDFPTGGEIVGIDKLNSAMRKGQGIITVRGKTQIESEDGRSSIIIVEIPYQVNKSELVKNIEIASKDKRIDGIVDISDESNKLGIRVVISLRRGTDPEVVLNQIYKYTQMETSFGVNMLVLKDGKPEIMNCLDIITHFIKFREEIVTKRINYLLNKDRDKTHLLVGMMTAIENIDDVIRIVKETKDPNSAKTILISKNWNIADETVDMLNLINDDRNKFNNNFISLTQAQANSILEMRIQRLTGIEIKKINDEVKELIDRIAYYISILQSKEKLLNMIKEELLDIKNKYSVPRRTSISSLATDINEEDLIKQESMVVTITRTGYVKRTHLNSYREQKRGGKGKSGMSTHDDDVITDVIVTTTHHSIMMFSDLGKVYRIKVYKLPLGSPHSKGRALVNLIPLSNNEKINSVLAIGDEYFKSNLIKQNDYLKTSSTNDNIDINSTDDNQYEDKDNEHYFIFATANGYARRNLITDFSNIPNNGKIAIKLDNDRLIGVVLCKKDDHIILATKYGKAIRFPVKAIRVFKGRTSTGVRAVRLVKETDAVVSLCMISVLDVSSDTREIFLRLPVNNRMELNNLIKKNKKQEDKAIYESTLLEIKKLSDNLEKISEKKINALDIIKMVEREKFILTITEKGYAKRSSIYEYRPTGRGVQGVSNMTKRGLVVSAFPVQQNDGIMIITDKGTMIRVSVDNIRITSRNTMGVKVMNLQSNDIICSVSKIIEEDIDFN</sequence>
<dbReference type="PANTHER" id="PTHR43493">
    <property type="entry name" value="DNA GYRASE/TOPOISOMERASE SUBUNIT A"/>
    <property type="match status" value="1"/>
</dbReference>
<dbReference type="InterPro" id="IPR013758">
    <property type="entry name" value="Topo_IIA_A/C_ab"/>
</dbReference>
<comment type="caution">
    <text evidence="9">The sequence shown here is derived from an EMBL/GenBank/DDBJ whole genome shotgun (WGS) entry which is preliminary data.</text>
</comment>
<evidence type="ECO:0000256" key="3">
    <source>
        <dbReference type="ARBA" id="ARBA00012895"/>
    </source>
</evidence>
<dbReference type="Gene3D" id="3.30.1360.40">
    <property type="match status" value="1"/>
</dbReference>
<dbReference type="Gene3D" id="2.120.10.90">
    <property type="entry name" value="DNA gyrase/topoisomerase IV, subunit A, C-terminal"/>
    <property type="match status" value="1"/>
</dbReference>
<dbReference type="GO" id="GO:0005737">
    <property type="term" value="C:cytoplasm"/>
    <property type="evidence" value="ECO:0007669"/>
    <property type="project" value="TreeGrafter"/>
</dbReference>
<dbReference type="InterPro" id="IPR013760">
    <property type="entry name" value="Topo_IIA-like_dom_sf"/>
</dbReference>
<evidence type="ECO:0000256" key="6">
    <source>
        <dbReference type="ARBA" id="ARBA00023235"/>
    </source>
</evidence>
<comment type="similarity">
    <text evidence="2">Belongs to the type II topoisomerase GyrA/ParC subunit family.</text>
</comment>